<accession>A0A4D5ZCW4</accession>
<reference evidence="1 2" key="1">
    <citation type="submission" date="2019-02" db="EMBL/GenBank/DDBJ databases">
        <title>Complete genome sequence of Burkholderia cenocepacia phage BcepSaruman.</title>
        <authorList>
            <person name="Park K."/>
            <person name="Liu M."/>
            <person name="Gill J."/>
        </authorList>
    </citation>
    <scope>NUCLEOTIDE SEQUENCE [LARGE SCALE GENOMIC DNA]</scope>
</reference>
<organism evidence="1 2">
    <name type="scientific">Burkholderia phage BcepSaruman</name>
    <dbReference type="NCBI Taxonomy" id="2530032"/>
    <lineage>
        <taxon>Viruses</taxon>
        <taxon>Duplodnaviria</taxon>
        <taxon>Heunggongvirae</taxon>
        <taxon>Uroviricota</taxon>
        <taxon>Caudoviricetes</taxon>
        <taxon>Sarumanvirus</taxon>
        <taxon>Sarumanvirus bcepsaruman</taxon>
    </lineage>
</organism>
<evidence type="ECO:0000313" key="1">
    <source>
        <dbReference type="EMBL" id="QBX06804.1"/>
    </source>
</evidence>
<proteinExistence type="predicted"/>
<name>A0A4D5ZCW4_9CAUD</name>
<gene>
    <name evidence="1" type="ORF">BcepSaruman_391</name>
</gene>
<dbReference type="EMBL" id="MK552140">
    <property type="protein sequence ID" value="QBX06804.1"/>
    <property type="molecule type" value="Genomic_DNA"/>
</dbReference>
<sequence>MSETQEVDDIVEAHAVKNYARLLLVCARLRIVRKQSSMICFALANVAEEHSTIVEQKVNAGTITVEDGAAALEYIGLAHKKLATRIRQELGGASSLDSWLQMRHGIPYGTGHSSVEARRATRIAWMDFMLENWV</sequence>
<dbReference type="Proteomes" id="UP000296455">
    <property type="component" value="Segment"/>
</dbReference>
<evidence type="ECO:0000313" key="2">
    <source>
        <dbReference type="Proteomes" id="UP000296455"/>
    </source>
</evidence>
<keyword evidence="2" id="KW-1185">Reference proteome</keyword>
<protein>
    <submittedName>
        <fullName evidence="1">Uncharacterized protein</fullName>
    </submittedName>
</protein>